<evidence type="ECO:0000313" key="2">
    <source>
        <dbReference type="EMBL" id="MFC4907062.1"/>
    </source>
</evidence>
<keyword evidence="1" id="KW-0812">Transmembrane</keyword>
<feature type="transmembrane region" description="Helical" evidence="1">
    <location>
        <begin position="147"/>
        <end position="168"/>
    </location>
</feature>
<proteinExistence type="predicted"/>
<dbReference type="PANTHER" id="PTHR42305">
    <property type="entry name" value="MEMBRANE PROTEIN RV1733C-RELATED"/>
    <property type="match status" value="1"/>
</dbReference>
<comment type="caution">
    <text evidence="2">The sequence shown here is derived from an EMBL/GenBank/DDBJ whole genome shotgun (WGS) entry which is preliminary data.</text>
</comment>
<dbReference type="Proteomes" id="UP001595872">
    <property type="component" value="Unassembled WGS sequence"/>
</dbReference>
<sequence>MSRTHRPGPSRAAVLRHRFGFDSNPLRRDVDRFQWLTGLVLVLLFLVFAPVMGLRVGEAYYAKGVRTERVEATAWRPVSADVTRVTERKRGYRVDVLGTAADGHRLTGSYTTSRATVVGDHVSLWATPSRLTDTPPRRHARTITDTVVAVAASTLVVAAPLALVHLVTRRRCDRLRSRLWDAAWARFDRHPTP</sequence>
<evidence type="ECO:0008006" key="4">
    <source>
        <dbReference type="Google" id="ProtNLM"/>
    </source>
</evidence>
<reference evidence="3" key="1">
    <citation type="journal article" date="2019" name="Int. J. Syst. Evol. Microbiol.">
        <title>The Global Catalogue of Microorganisms (GCM) 10K type strain sequencing project: providing services to taxonomists for standard genome sequencing and annotation.</title>
        <authorList>
            <consortium name="The Broad Institute Genomics Platform"/>
            <consortium name="The Broad Institute Genome Sequencing Center for Infectious Disease"/>
            <person name="Wu L."/>
            <person name="Ma J."/>
        </authorList>
    </citation>
    <scope>NUCLEOTIDE SEQUENCE [LARGE SCALE GENOMIC DNA]</scope>
    <source>
        <strain evidence="3">KLKA75</strain>
    </source>
</reference>
<name>A0ABV9TSI9_9ACTN</name>
<dbReference type="EMBL" id="JBHSIT010000002">
    <property type="protein sequence ID" value="MFC4907062.1"/>
    <property type="molecule type" value="Genomic_DNA"/>
</dbReference>
<keyword evidence="1" id="KW-0472">Membrane</keyword>
<feature type="transmembrane region" description="Helical" evidence="1">
    <location>
        <begin position="33"/>
        <end position="53"/>
    </location>
</feature>
<dbReference type="InterPro" id="IPR039708">
    <property type="entry name" value="MT1774/Rv1733c-like"/>
</dbReference>
<dbReference type="PANTHER" id="PTHR42305:SF1">
    <property type="entry name" value="MEMBRANE PROTEIN RV1733C-RELATED"/>
    <property type="match status" value="1"/>
</dbReference>
<dbReference type="RefSeq" id="WP_378252803.1">
    <property type="nucleotide sequence ID" value="NZ_JBHSIT010000002.1"/>
</dbReference>
<accession>A0ABV9TSI9</accession>
<keyword evidence="1" id="KW-1133">Transmembrane helix</keyword>
<gene>
    <name evidence="2" type="ORF">ACFPCY_07010</name>
</gene>
<keyword evidence="3" id="KW-1185">Reference proteome</keyword>
<protein>
    <recommendedName>
        <fullName evidence="4">DUF3592 domain-containing protein</fullName>
    </recommendedName>
</protein>
<evidence type="ECO:0000313" key="3">
    <source>
        <dbReference type="Proteomes" id="UP001595872"/>
    </source>
</evidence>
<organism evidence="2 3">
    <name type="scientific">Actinomadura gamaensis</name>
    <dbReference type="NCBI Taxonomy" id="1763541"/>
    <lineage>
        <taxon>Bacteria</taxon>
        <taxon>Bacillati</taxon>
        <taxon>Actinomycetota</taxon>
        <taxon>Actinomycetes</taxon>
        <taxon>Streptosporangiales</taxon>
        <taxon>Thermomonosporaceae</taxon>
        <taxon>Actinomadura</taxon>
    </lineage>
</organism>
<evidence type="ECO:0000256" key="1">
    <source>
        <dbReference type="SAM" id="Phobius"/>
    </source>
</evidence>